<dbReference type="InterPro" id="IPR009078">
    <property type="entry name" value="Ferritin-like_SF"/>
</dbReference>
<keyword evidence="4 8" id="KW-0408">Iron</keyword>
<name>A0A2P6TNT1_CHLSO</name>
<dbReference type="Proteomes" id="UP000239899">
    <property type="component" value="Unassembled WGS sequence"/>
</dbReference>
<dbReference type="EMBL" id="LHPG02000010">
    <property type="protein sequence ID" value="PRW50969.1"/>
    <property type="molecule type" value="Genomic_DNA"/>
</dbReference>
<dbReference type="GO" id="GO:0004322">
    <property type="term" value="F:ferroxidase activity"/>
    <property type="evidence" value="ECO:0007669"/>
    <property type="project" value="UniProtKB-EC"/>
</dbReference>
<evidence type="ECO:0000256" key="4">
    <source>
        <dbReference type="ARBA" id="ARBA00023004"/>
    </source>
</evidence>
<evidence type="ECO:0000256" key="5">
    <source>
        <dbReference type="ARBA" id="ARBA00025111"/>
    </source>
</evidence>
<evidence type="ECO:0000256" key="8">
    <source>
        <dbReference type="RuleBase" id="RU361145"/>
    </source>
</evidence>
<dbReference type="InterPro" id="IPR009040">
    <property type="entry name" value="Ferritin-like_diiron"/>
</dbReference>
<evidence type="ECO:0000256" key="3">
    <source>
        <dbReference type="ARBA" id="ARBA00022723"/>
    </source>
</evidence>
<comment type="catalytic activity">
    <reaction evidence="7 8">
        <text>4 Fe(2+) + O2 + 4 H(+) = 4 Fe(3+) + 2 H2O</text>
        <dbReference type="Rhea" id="RHEA:11148"/>
        <dbReference type="ChEBI" id="CHEBI:15377"/>
        <dbReference type="ChEBI" id="CHEBI:15378"/>
        <dbReference type="ChEBI" id="CHEBI:15379"/>
        <dbReference type="ChEBI" id="CHEBI:29033"/>
        <dbReference type="ChEBI" id="CHEBI:29034"/>
        <dbReference type="EC" id="1.16.3.1"/>
    </reaction>
</comment>
<comment type="subunit">
    <text evidence="6">Oligomer of 24 subunits. There are two types of subunits: L (light) chain and H (heavy) chain. The major chain can be light or heavy, depending on the species and tissue type. The functional molecule forms a roughly spherical shell with a diameter of 12 nm and contains a central cavity into which the insoluble mineral iron core is deposited.</text>
</comment>
<dbReference type="STRING" id="3076.A0A2P6TNT1"/>
<comment type="caution">
    <text evidence="10">The sequence shown here is derived from an EMBL/GenBank/DDBJ whole genome shotgun (WGS) entry which is preliminary data.</text>
</comment>
<keyword evidence="3 8" id="KW-0479">Metal-binding</keyword>
<dbReference type="EC" id="1.16.3.1" evidence="8"/>
<dbReference type="GO" id="GO:0006879">
    <property type="term" value="P:intracellular iron ion homeostasis"/>
    <property type="evidence" value="ECO:0007669"/>
    <property type="project" value="UniProtKB-KW"/>
</dbReference>
<dbReference type="GO" id="GO:0006826">
    <property type="term" value="P:iron ion transport"/>
    <property type="evidence" value="ECO:0007669"/>
    <property type="project" value="InterPro"/>
</dbReference>
<gene>
    <name evidence="10" type="ORF">C2E21_5674</name>
</gene>
<dbReference type="PROSITE" id="PS50905">
    <property type="entry name" value="FERRITIN_LIKE"/>
    <property type="match status" value="1"/>
</dbReference>
<dbReference type="GO" id="GO:0005737">
    <property type="term" value="C:cytoplasm"/>
    <property type="evidence" value="ECO:0007669"/>
    <property type="project" value="TreeGrafter"/>
</dbReference>
<dbReference type="GO" id="GO:0008199">
    <property type="term" value="F:ferric iron binding"/>
    <property type="evidence" value="ECO:0007669"/>
    <property type="project" value="InterPro"/>
</dbReference>
<evidence type="ECO:0000313" key="10">
    <source>
        <dbReference type="EMBL" id="PRW50969.1"/>
    </source>
</evidence>
<evidence type="ECO:0000256" key="1">
    <source>
        <dbReference type="ARBA" id="ARBA00007513"/>
    </source>
</evidence>
<dbReference type="InterPro" id="IPR001519">
    <property type="entry name" value="Ferritin"/>
</dbReference>
<evidence type="ECO:0000256" key="2">
    <source>
        <dbReference type="ARBA" id="ARBA00022434"/>
    </source>
</evidence>
<feature type="domain" description="Ferritin-like diiron" evidence="9">
    <location>
        <begin position="28"/>
        <end position="180"/>
    </location>
</feature>
<evidence type="ECO:0000313" key="11">
    <source>
        <dbReference type="Proteomes" id="UP000239899"/>
    </source>
</evidence>
<comment type="function">
    <text evidence="8">Stores iron in a soluble, non-toxic, readily available form. Important for iron homeostasis. Iron is taken up in the ferrous form and deposited as ferric hydroxides after oxidation.</text>
</comment>
<evidence type="ECO:0000256" key="7">
    <source>
        <dbReference type="ARBA" id="ARBA00047990"/>
    </source>
</evidence>
<dbReference type="Pfam" id="PF00210">
    <property type="entry name" value="Ferritin"/>
    <property type="match status" value="1"/>
</dbReference>
<keyword evidence="11" id="KW-1185">Reference proteome</keyword>
<dbReference type="SUPFAM" id="SSF47240">
    <property type="entry name" value="Ferritin-like"/>
    <property type="match status" value="1"/>
</dbReference>
<dbReference type="Gene3D" id="1.20.1260.10">
    <property type="match status" value="1"/>
</dbReference>
<dbReference type="GO" id="GO:0008198">
    <property type="term" value="F:ferrous iron binding"/>
    <property type="evidence" value="ECO:0007669"/>
    <property type="project" value="TreeGrafter"/>
</dbReference>
<accession>A0A2P6TNT1</accession>
<comment type="similarity">
    <text evidence="1 8">Belongs to the ferritin family.</text>
</comment>
<dbReference type="PANTHER" id="PTHR11431:SF75">
    <property type="entry name" value="FERRITIN"/>
    <property type="match status" value="1"/>
</dbReference>
<protein>
    <recommendedName>
        <fullName evidence="8">Ferritin</fullName>
        <ecNumber evidence="8">1.16.3.1</ecNumber>
    </recommendedName>
</protein>
<organism evidence="10 11">
    <name type="scientific">Chlorella sorokiniana</name>
    <name type="common">Freshwater green alga</name>
    <dbReference type="NCBI Taxonomy" id="3076"/>
    <lineage>
        <taxon>Eukaryota</taxon>
        <taxon>Viridiplantae</taxon>
        <taxon>Chlorophyta</taxon>
        <taxon>core chlorophytes</taxon>
        <taxon>Trebouxiophyceae</taxon>
        <taxon>Chlorellales</taxon>
        <taxon>Chlorellaceae</taxon>
        <taxon>Chlorella clade</taxon>
        <taxon>Chlorella</taxon>
    </lineage>
</organism>
<reference evidence="10 11" key="1">
    <citation type="journal article" date="2018" name="Plant J.">
        <title>Genome sequences of Chlorella sorokiniana UTEX 1602 and Micractinium conductrix SAG 241.80: implications to maltose excretion by a green alga.</title>
        <authorList>
            <person name="Arriola M.B."/>
            <person name="Velmurugan N."/>
            <person name="Zhang Y."/>
            <person name="Plunkett M.H."/>
            <person name="Hondzo H."/>
            <person name="Barney B.M."/>
        </authorList>
    </citation>
    <scope>NUCLEOTIDE SEQUENCE [LARGE SCALE GENOMIC DNA]</scope>
    <source>
        <strain evidence="11">UTEX 1602</strain>
    </source>
</reference>
<dbReference type="CDD" id="cd01056">
    <property type="entry name" value="Euk_Ferritin"/>
    <property type="match status" value="1"/>
</dbReference>
<dbReference type="PANTHER" id="PTHR11431">
    <property type="entry name" value="FERRITIN"/>
    <property type="match status" value="1"/>
</dbReference>
<comment type="function">
    <text evidence="5">Stores iron in a soluble, non-toxic, readily available form. Important for iron homeostasis. Has ferroxidase activity. Iron is taken up in the ferrous form and deposited as ferric hydroxides after oxidation.</text>
</comment>
<dbReference type="InterPro" id="IPR012347">
    <property type="entry name" value="Ferritin-like"/>
</dbReference>
<dbReference type="InterPro" id="IPR008331">
    <property type="entry name" value="Ferritin_DPS_dom"/>
</dbReference>
<dbReference type="OrthoDB" id="186462at2759"/>
<keyword evidence="2 8" id="KW-0409">Iron storage</keyword>
<sequence>MSGVSAEYDRVCEGCVNADTAAKAFVRTGYDDACEHGVNKMINSYMHQWYISTSMAAYFSNDCVALPGVAKFFKANAARAKTDALQFIDYQNMRGGKVVLASLTMPKSDYSHDKHGDALHAFELMLALNKLNFSKLRDLHKVARETEDPELQDFVNSKLHELALAIREQGTYVCELKRVGTGHGVFHFDRQVAC</sequence>
<proteinExistence type="inferred from homology"/>
<keyword evidence="8" id="KW-0560">Oxidoreductase</keyword>
<evidence type="ECO:0000259" key="9">
    <source>
        <dbReference type="PROSITE" id="PS50905"/>
    </source>
</evidence>
<evidence type="ECO:0000256" key="6">
    <source>
        <dbReference type="ARBA" id="ARBA00026060"/>
    </source>
</evidence>
<dbReference type="AlphaFoldDB" id="A0A2P6TNT1"/>